<evidence type="ECO:0000313" key="2">
    <source>
        <dbReference type="WBParaSite" id="PgR031_g085_t09"/>
    </source>
</evidence>
<name>A0A915BAW0_PARUN</name>
<proteinExistence type="predicted"/>
<dbReference type="WBParaSite" id="PgR031_g085_t09">
    <property type="protein sequence ID" value="PgR031_g085_t09"/>
    <property type="gene ID" value="PgR031_g085"/>
</dbReference>
<accession>A0A915BAW0</accession>
<evidence type="ECO:0000313" key="1">
    <source>
        <dbReference type="Proteomes" id="UP000887569"/>
    </source>
</evidence>
<reference evidence="2" key="1">
    <citation type="submission" date="2022-11" db="UniProtKB">
        <authorList>
            <consortium name="WormBaseParasite"/>
        </authorList>
    </citation>
    <scope>IDENTIFICATION</scope>
</reference>
<organism evidence="1 2">
    <name type="scientific">Parascaris univalens</name>
    <name type="common">Nematode worm</name>
    <dbReference type="NCBI Taxonomy" id="6257"/>
    <lineage>
        <taxon>Eukaryota</taxon>
        <taxon>Metazoa</taxon>
        <taxon>Ecdysozoa</taxon>
        <taxon>Nematoda</taxon>
        <taxon>Chromadorea</taxon>
        <taxon>Rhabditida</taxon>
        <taxon>Spirurina</taxon>
        <taxon>Ascaridomorpha</taxon>
        <taxon>Ascaridoidea</taxon>
        <taxon>Ascarididae</taxon>
        <taxon>Parascaris</taxon>
    </lineage>
</organism>
<dbReference type="AlphaFoldDB" id="A0A915BAW0"/>
<sequence length="132" mass="14460">GSTSLSKCVVGCELLPSRTIAAAVDAGVGPLYLIKSPLLIAPYAVSAAFNSYNRHISLLPCVGFISNFAKELELLSNHLGIPRHCVFEFTLHFKIAYGSHALSHLSAFRARDKLPFVSESRYARINERELAK</sequence>
<dbReference type="Proteomes" id="UP000887569">
    <property type="component" value="Unplaced"/>
</dbReference>
<keyword evidence="1" id="KW-1185">Reference proteome</keyword>
<protein>
    <submittedName>
        <fullName evidence="2">Uncharacterized protein</fullName>
    </submittedName>
</protein>